<dbReference type="Pfam" id="PF05970">
    <property type="entry name" value="PIF1"/>
    <property type="match status" value="1"/>
</dbReference>
<dbReference type="Gene3D" id="3.40.50.300">
    <property type="entry name" value="P-loop containing nucleotide triphosphate hydrolases"/>
    <property type="match status" value="1"/>
</dbReference>
<dbReference type="EMBL" id="CAKOGP040001491">
    <property type="protein sequence ID" value="CAJ1945762.1"/>
    <property type="molecule type" value="Genomic_DNA"/>
</dbReference>
<dbReference type="GO" id="GO:0016787">
    <property type="term" value="F:hydrolase activity"/>
    <property type="evidence" value="ECO:0007669"/>
    <property type="project" value="UniProtKB-KW"/>
</dbReference>
<comment type="similarity">
    <text evidence="1">Belongs to the helicase family.</text>
</comment>
<evidence type="ECO:0000313" key="4">
    <source>
        <dbReference type="Proteomes" id="UP001295423"/>
    </source>
</evidence>
<name>A0AAD2FK21_9STRA</name>
<dbReference type="GO" id="GO:0000723">
    <property type="term" value="P:telomere maintenance"/>
    <property type="evidence" value="ECO:0007669"/>
    <property type="project" value="InterPro"/>
</dbReference>
<dbReference type="PANTHER" id="PTHR47642:SF6">
    <property type="entry name" value="ATP-DEPENDENT DNA HELICASE"/>
    <property type="match status" value="1"/>
</dbReference>
<feature type="domain" description="DNA helicase Pif1-like DEAD-box helicase" evidence="2">
    <location>
        <begin position="424"/>
        <end position="614"/>
    </location>
</feature>
<comment type="catalytic activity">
    <reaction evidence="1">
        <text>ATP + H2O = ADP + phosphate + H(+)</text>
        <dbReference type="Rhea" id="RHEA:13065"/>
        <dbReference type="ChEBI" id="CHEBI:15377"/>
        <dbReference type="ChEBI" id="CHEBI:15378"/>
        <dbReference type="ChEBI" id="CHEBI:30616"/>
        <dbReference type="ChEBI" id="CHEBI:43474"/>
        <dbReference type="ChEBI" id="CHEBI:456216"/>
        <dbReference type="EC" id="5.6.2.3"/>
    </reaction>
</comment>
<dbReference type="InterPro" id="IPR027417">
    <property type="entry name" value="P-loop_NTPase"/>
</dbReference>
<keyword evidence="1" id="KW-0234">DNA repair</keyword>
<comment type="cofactor">
    <cofactor evidence="1">
        <name>Mg(2+)</name>
        <dbReference type="ChEBI" id="CHEBI:18420"/>
    </cofactor>
</comment>
<dbReference type="PANTHER" id="PTHR47642">
    <property type="entry name" value="ATP-DEPENDENT DNA HELICASE"/>
    <property type="match status" value="1"/>
</dbReference>
<evidence type="ECO:0000259" key="2">
    <source>
        <dbReference type="Pfam" id="PF05970"/>
    </source>
</evidence>
<dbReference type="Proteomes" id="UP001295423">
    <property type="component" value="Unassembled WGS sequence"/>
</dbReference>
<dbReference type="GO" id="GO:0006281">
    <property type="term" value="P:DNA repair"/>
    <property type="evidence" value="ECO:0007669"/>
    <property type="project" value="UniProtKB-KW"/>
</dbReference>
<dbReference type="SUPFAM" id="SSF52540">
    <property type="entry name" value="P-loop containing nucleoside triphosphate hydrolases"/>
    <property type="match status" value="2"/>
</dbReference>
<proteinExistence type="inferred from homology"/>
<keyword evidence="1" id="KW-0233">DNA recombination</keyword>
<dbReference type="GO" id="GO:0005524">
    <property type="term" value="F:ATP binding"/>
    <property type="evidence" value="ECO:0007669"/>
    <property type="project" value="UniProtKB-KW"/>
</dbReference>
<keyword evidence="1" id="KW-0227">DNA damage</keyword>
<dbReference type="AlphaFoldDB" id="A0AAD2FK21"/>
<dbReference type="EC" id="5.6.2.3" evidence="1"/>
<accession>A0AAD2FK21</accession>
<keyword evidence="1" id="KW-0547">Nucleotide-binding</keyword>
<gene>
    <name evidence="3" type="ORF">CYCCA115_LOCUS9907</name>
</gene>
<dbReference type="InterPro" id="IPR010285">
    <property type="entry name" value="DNA_helicase_pif1-like_DEAD"/>
</dbReference>
<evidence type="ECO:0000313" key="3">
    <source>
        <dbReference type="EMBL" id="CAJ1945762.1"/>
    </source>
</evidence>
<protein>
    <recommendedName>
        <fullName evidence="1">ATP-dependent DNA helicase</fullName>
        <ecNumber evidence="1">5.6.2.3</ecNumber>
    </recommendedName>
</protein>
<dbReference type="InterPro" id="IPR051055">
    <property type="entry name" value="PIF1_helicase"/>
</dbReference>
<dbReference type="GO" id="GO:0006310">
    <property type="term" value="P:DNA recombination"/>
    <property type="evidence" value="ECO:0007669"/>
    <property type="project" value="UniProtKB-KW"/>
</dbReference>
<keyword evidence="1" id="KW-0378">Hydrolase</keyword>
<keyword evidence="1" id="KW-0347">Helicase</keyword>
<keyword evidence="1" id="KW-0067">ATP-binding</keyword>
<keyword evidence="4" id="KW-1185">Reference proteome</keyword>
<sequence length="877" mass="98645">MELYTKRNDWFLNPHCRPLMASFMSNMDIRLTIDVGKVIGYMTKYVTKPEALHSRRTRNFFFNALNNATEGGEATSVRTALNRLQTTVAGNRPRGKPETCHLINGLPLVYSSHTFTKVNLYNNTMEVEVGEGEVQTKVTLIDPYAKRNEASWWQDASVFVNARDNGLEHLNLDDFGRKYTLLKGGNFAGKIKELDRKKFHQYVPQLSNNPNGPKYVDYCQLGCVRYKTWRDGYHNAFGGSEVTDQEKKDIWNALLLEMSNNASSQDEEGRRPPDHLQQETMRALAAVQLSDNSLDVGGGGGGNGGAAQVDADDIDEDEFELQYSSLGTDVDLWHEDVDDNLVWDEEKDWGSVGRDLASCVSEDPVAVLQQRATNTNGPRELGGRTVNRNEMKDHQNAFVKLVETVLEYGDGDSSTDGGNEFSWCILLRGQGGTGKSFGMNYLRQKLEPGEVVALATTGKAATVNNGSTCFSRKDGLALPIGSRPLNPLQGRIKMDLQETHKNAKVVFIDEYSMLHQKYLQMINLRLQEIKANNKLFGGVVLVLVGDTAQLSPVKGKPLWYGGNDGCNASRNLYFQQFTSVIELVVKNRVDRNDEDAVWFENFLNKLADARIEENHYEWIRDRCSRDTMGTQAWRARGFDNPRITNLFPTNREVDTHNRDALKALNSPILRIDALNLSSRMKALSVDRCGGLYNVLFLAIGAEVPLTYNLCPKLGLANGSTGKVVGIKYRQKESPQTKKHLPYCVWVEMDDYSGESFFPEPTSSTEPSRSKWVPIYPQTHIEYTKRNGDWVEDTRTMIPLRLAWAWTIHKAQGQTIRNKIVPTLGNKEMEHGVSYVAFSWAVRVFNVGIKGGVTLCLQSFPPTLQPLPRTIIYFALVK</sequence>
<organism evidence="3 4">
    <name type="scientific">Cylindrotheca closterium</name>
    <dbReference type="NCBI Taxonomy" id="2856"/>
    <lineage>
        <taxon>Eukaryota</taxon>
        <taxon>Sar</taxon>
        <taxon>Stramenopiles</taxon>
        <taxon>Ochrophyta</taxon>
        <taxon>Bacillariophyta</taxon>
        <taxon>Bacillariophyceae</taxon>
        <taxon>Bacillariophycidae</taxon>
        <taxon>Bacillariales</taxon>
        <taxon>Bacillariaceae</taxon>
        <taxon>Cylindrotheca</taxon>
    </lineage>
</organism>
<comment type="caution">
    <text evidence="3">The sequence shown here is derived from an EMBL/GenBank/DDBJ whole genome shotgun (WGS) entry which is preliminary data.</text>
</comment>
<dbReference type="GO" id="GO:0043139">
    <property type="term" value="F:5'-3' DNA helicase activity"/>
    <property type="evidence" value="ECO:0007669"/>
    <property type="project" value="UniProtKB-EC"/>
</dbReference>
<evidence type="ECO:0000256" key="1">
    <source>
        <dbReference type="RuleBase" id="RU363044"/>
    </source>
</evidence>
<reference evidence="3" key="1">
    <citation type="submission" date="2023-08" db="EMBL/GenBank/DDBJ databases">
        <authorList>
            <person name="Audoor S."/>
            <person name="Bilcke G."/>
        </authorList>
    </citation>
    <scope>NUCLEOTIDE SEQUENCE</scope>
</reference>